<evidence type="ECO:0000256" key="1">
    <source>
        <dbReference type="ARBA" id="ARBA00004123"/>
    </source>
</evidence>
<evidence type="ECO:0000256" key="7">
    <source>
        <dbReference type="ARBA" id="ARBA00023242"/>
    </source>
</evidence>
<dbReference type="Gene3D" id="3.30.40.10">
    <property type="entry name" value="Zinc/RING finger domain, C3HC4 (zinc finger)"/>
    <property type="match status" value="1"/>
</dbReference>
<comment type="subcellular location">
    <subcellularLocation>
        <location evidence="1">Nucleus</location>
    </subcellularLocation>
</comment>
<dbReference type="InterPro" id="IPR011011">
    <property type="entry name" value="Znf_FYVE_PHD"/>
</dbReference>
<feature type="binding site" evidence="9">
    <location>
        <position position="561"/>
    </location>
    <ligand>
        <name>Zn(2+)</name>
        <dbReference type="ChEBI" id="CHEBI:29105"/>
        <label>2</label>
    </ligand>
</feature>
<feature type="region of interest" description="Disordered" evidence="11">
    <location>
        <begin position="446"/>
        <end position="512"/>
    </location>
</feature>
<feature type="binding site" evidence="9">
    <location>
        <position position="572"/>
    </location>
    <ligand>
        <name>Zn(2+)</name>
        <dbReference type="ChEBI" id="CHEBI:29105"/>
        <label>1</label>
    </ligand>
</feature>
<feature type="site" description="Histone H3K4me3 binding" evidence="8">
    <location>
        <position position="547"/>
    </location>
</feature>
<reference evidence="13" key="1">
    <citation type="submission" date="2022-04" db="EMBL/GenBank/DDBJ databases">
        <authorList>
            <person name="Xu L."/>
            <person name="Lv Z."/>
        </authorList>
    </citation>
    <scope>NUCLEOTIDE SEQUENCE</scope>
    <source>
        <strain evidence="13">LV_2022a</strain>
    </source>
</reference>
<accession>A0AAE1ZEK4</accession>
<dbReference type="GO" id="GO:0008270">
    <property type="term" value="F:zinc ion binding"/>
    <property type="evidence" value="ECO:0007669"/>
    <property type="project" value="UniProtKB-KW"/>
</dbReference>
<dbReference type="InterPro" id="IPR019786">
    <property type="entry name" value="Zinc_finger_PHD-type_CS"/>
</dbReference>
<keyword evidence="4 10" id="KW-0863">Zinc-finger</keyword>
<dbReference type="Proteomes" id="UP001292079">
    <property type="component" value="Unassembled WGS sequence"/>
</dbReference>
<evidence type="ECO:0000313" key="14">
    <source>
        <dbReference type="Proteomes" id="UP001292079"/>
    </source>
</evidence>
<keyword evidence="7" id="KW-0539">Nucleus</keyword>
<feature type="compositionally biased region" description="Polar residues" evidence="11">
    <location>
        <begin position="468"/>
        <end position="480"/>
    </location>
</feature>
<reference evidence="13" key="2">
    <citation type="journal article" date="2023" name="Infect Dis Poverty">
        <title>Chromosome-scale genome of the human blood fluke Schistosoma mekongi and its implications for public health.</title>
        <authorList>
            <person name="Zhou M."/>
            <person name="Xu L."/>
            <person name="Xu D."/>
            <person name="Chen W."/>
            <person name="Khan J."/>
            <person name="Hu Y."/>
            <person name="Huang H."/>
            <person name="Wei H."/>
            <person name="Zhang Y."/>
            <person name="Chusongsang P."/>
            <person name="Tanasarnprasert K."/>
            <person name="Hu X."/>
            <person name="Limpanont Y."/>
            <person name="Lv Z."/>
        </authorList>
    </citation>
    <scope>NUCLEOTIDE SEQUENCE</scope>
    <source>
        <strain evidence="13">LV_2022a</strain>
    </source>
</reference>
<dbReference type="PROSITE" id="PS50016">
    <property type="entry name" value="ZF_PHD_2"/>
    <property type="match status" value="1"/>
</dbReference>
<evidence type="ECO:0000256" key="8">
    <source>
        <dbReference type="PIRSR" id="PIRSR628651-50"/>
    </source>
</evidence>
<feature type="binding site" evidence="9">
    <location>
        <position position="566"/>
    </location>
    <ligand>
        <name>Zn(2+)</name>
        <dbReference type="ChEBI" id="CHEBI:29105"/>
        <label>2</label>
    </ligand>
</feature>
<proteinExistence type="inferred from homology"/>
<dbReference type="EMBL" id="JALJAT010000002">
    <property type="protein sequence ID" value="KAK4472670.1"/>
    <property type="molecule type" value="Genomic_DNA"/>
</dbReference>
<feature type="binding site" evidence="9">
    <location>
        <position position="575"/>
    </location>
    <ligand>
        <name>Zn(2+)</name>
        <dbReference type="ChEBI" id="CHEBI:29105"/>
        <label>1</label>
    </ligand>
</feature>
<evidence type="ECO:0000256" key="11">
    <source>
        <dbReference type="SAM" id="MobiDB-lite"/>
    </source>
</evidence>
<dbReference type="InterPro" id="IPR019787">
    <property type="entry name" value="Znf_PHD-finger"/>
</dbReference>
<protein>
    <recommendedName>
        <fullName evidence="12">PHD-type domain-containing protein</fullName>
    </recommendedName>
</protein>
<sequence length="603" mass="68526">MELSGVDSFISSYVDSLQILPLEMQSRITEYLQSDLQQRHLLSLAKRTVGKLQKSSEYNIKRKHLEQLICVLVAIQNICDRRISGLDELDEVVETHSLKLMNAKLKVDAISSQLTHPNTENVPESEVDISDVEVSGHQCNSSFLRRNSTQELSFDKCTVNSMSRTRCNDLSILGKERFPLRAVSTNSRTATRRSLNRWVSGVHRLKSVSSVINADANISLKSKDDSNHKPTNRTSVDLKQHKVGVAYARYSRTQQQRFKSHRVLSRSLHSNRARPPQYLEYAMLKHGSHRKKNAESKFVNPDSFRNREETNFIDSVKRRHEHSHSSFYTNDNCFDSSTKLVNKLTTEEDKMEERDAYTLLSLKSPKRFGDKPSDWNNSYNGSGDPKDVDCDDSTGHNTCDMGYDQNCPSQETQVIRTLTGQLTNAQNCEPGRQKIYRLRRANNNVQPNQSCHRLNSSVPPASPEYASSRGSVASQNLSHSNARRGCRSNTARYKMDLQSNTRSPPASPLRYGSNTDDVNAFRHKVISGNSPSNSVSEASVSPDERLYCICRKVSFGEMIACDNKFCEVEWFHFSCVDVRIQPKGKWYCPYCRGESSKIKRPDI</sequence>
<keyword evidence="14" id="KW-1185">Reference proteome</keyword>
<feature type="site" description="Histone H3K4me3 binding" evidence="8">
    <location>
        <position position="562"/>
    </location>
</feature>
<dbReference type="CDD" id="cd15505">
    <property type="entry name" value="PHD_ING"/>
    <property type="match status" value="1"/>
</dbReference>
<gene>
    <name evidence="13" type="ORF">MN116_003901</name>
</gene>
<dbReference type="InterPro" id="IPR001965">
    <property type="entry name" value="Znf_PHD"/>
</dbReference>
<feature type="region of interest" description="Disordered" evidence="11">
    <location>
        <begin position="367"/>
        <end position="386"/>
    </location>
</feature>
<dbReference type="InterPro" id="IPR013083">
    <property type="entry name" value="Znf_RING/FYVE/PHD"/>
</dbReference>
<dbReference type="AlphaFoldDB" id="A0AAE1ZEK4"/>
<feature type="binding site" evidence="9">
    <location>
        <position position="550"/>
    </location>
    <ligand>
        <name>Zn(2+)</name>
        <dbReference type="ChEBI" id="CHEBI:29105"/>
        <label>1</label>
    </ligand>
</feature>
<organism evidence="13 14">
    <name type="scientific">Schistosoma mekongi</name>
    <name type="common">Parasitic worm</name>
    <dbReference type="NCBI Taxonomy" id="38744"/>
    <lineage>
        <taxon>Eukaryota</taxon>
        <taxon>Metazoa</taxon>
        <taxon>Spiralia</taxon>
        <taxon>Lophotrochozoa</taxon>
        <taxon>Platyhelminthes</taxon>
        <taxon>Trematoda</taxon>
        <taxon>Digenea</taxon>
        <taxon>Strigeidida</taxon>
        <taxon>Schistosomatoidea</taxon>
        <taxon>Schistosomatidae</taxon>
        <taxon>Schistosoma</taxon>
    </lineage>
</organism>
<evidence type="ECO:0000256" key="3">
    <source>
        <dbReference type="ARBA" id="ARBA00022723"/>
    </source>
</evidence>
<dbReference type="GO" id="GO:0006325">
    <property type="term" value="P:chromatin organization"/>
    <property type="evidence" value="ECO:0007669"/>
    <property type="project" value="UniProtKB-KW"/>
</dbReference>
<dbReference type="SMART" id="SM00249">
    <property type="entry name" value="PHD"/>
    <property type="match status" value="1"/>
</dbReference>
<feature type="binding site" evidence="9">
    <location>
        <position position="548"/>
    </location>
    <ligand>
        <name>Zn(2+)</name>
        <dbReference type="ChEBI" id="CHEBI:29105"/>
        <label>1</label>
    </ligand>
</feature>
<dbReference type="PROSITE" id="PS01359">
    <property type="entry name" value="ZF_PHD_1"/>
    <property type="match status" value="1"/>
</dbReference>
<feature type="compositionally biased region" description="Polar residues" evidence="11">
    <location>
        <begin position="446"/>
        <end position="459"/>
    </location>
</feature>
<evidence type="ECO:0000256" key="10">
    <source>
        <dbReference type="PROSITE-ProRule" id="PRU00146"/>
    </source>
</evidence>
<feature type="binding site" evidence="9">
    <location>
        <position position="591"/>
    </location>
    <ligand>
        <name>Zn(2+)</name>
        <dbReference type="ChEBI" id="CHEBI:29105"/>
        <label>2</label>
    </ligand>
</feature>
<keyword evidence="6" id="KW-0156">Chromatin regulator</keyword>
<evidence type="ECO:0000256" key="6">
    <source>
        <dbReference type="ARBA" id="ARBA00022853"/>
    </source>
</evidence>
<dbReference type="GO" id="GO:0005634">
    <property type="term" value="C:nucleus"/>
    <property type="evidence" value="ECO:0007669"/>
    <property type="project" value="UniProtKB-SubCell"/>
</dbReference>
<feature type="compositionally biased region" description="Polar residues" evidence="11">
    <location>
        <begin position="487"/>
        <end position="504"/>
    </location>
</feature>
<evidence type="ECO:0000256" key="5">
    <source>
        <dbReference type="ARBA" id="ARBA00022833"/>
    </source>
</evidence>
<comment type="similarity">
    <text evidence="2">Belongs to the ING family.</text>
</comment>
<dbReference type="SUPFAM" id="SSF57903">
    <property type="entry name" value="FYVE/PHD zinc finger"/>
    <property type="match status" value="1"/>
</dbReference>
<evidence type="ECO:0000256" key="9">
    <source>
        <dbReference type="PIRSR" id="PIRSR628651-51"/>
    </source>
</evidence>
<evidence type="ECO:0000256" key="4">
    <source>
        <dbReference type="ARBA" id="ARBA00022771"/>
    </source>
</evidence>
<evidence type="ECO:0000256" key="2">
    <source>
        <dbReference type="ARBA" id="ARBA00010210"/>
    </source>
</evidence>
<dbReference type="PANTHER" id="PTHR10333">
    <property type="entry name" value="INHIBITOR OF GROWTH PROTEIN"/>
    <property type="match status" value="1"/>
</dbReference>
<feature type="binding site" evidence="9">
    <location>
        <position position="588"/>
    </location>
    <ligand>
        <name>Zn(2+)</name>
        <dbReference type="ChEBI" id="CHEBI:29105"/>
        <label>2</label>
    </ligand>
</feature>
<keyword evidence="5 9" id="KW-0862">Zinc</keyword>
<evidence type="ECO:0000313" key="13">
    <source>
        <dbReference type="EMBL" id="KAK4472670.1"/>
    </source>
</evidence>
<dbReference type="InterPro" id="IPR028651">
    <property type="entry name" value="ING_fam"/>
</dbReference>
<feature type="site" description="Histone H3K4me3 binding" evidence="8">
    <location>
        <position position="570"/>
    </location>
</feature>
<feature type="site" description="Histone H3K4me3 binding" evidence="8">
    <location>
        <position position="558"/>
    </location>
</feature>
<name>A0AAE1ZEK4_SCHME</name>
<dbReference type="PANTHER" id="PTHR10333:SF42">
    <property type="entry name" value="INHIBITOR OF GROWTH PROTEIN 5"/>
    <property type="match status" value="1"/>
</dbReference>
<evidence type="ECO:0000259" key="12">
    <source>
        <dbReference type="PROSITE" id="PS50016"/>
    </source>
</evidence>
<feature type="domain" description="PHD-type" evidence="12">
    <location>
        <begin position="545"/>
        <end position="594"/>
    </location>
</feature>
<comment type="caution">
    <text evidence="13">The sequence shown here is derived from an EMBL/GenBank/DDBJ whole genome shotgun (WGS) entry which is preliminary data.</text>
</comment>
<keyword evidence="3 9" id="KW-0479">Metal-binding</keyword>